<name>A0ABX5PX08_9FLAO</name>
<comment type="caution">
    <text evidence="2">The sequence shown here is derived from an EMBL/GenBank/DDBJ whole genome shotgun (WGS) entry which is preliminary data.</text>
</comment>
<evidence type="ECO:0000256" key="1">
    <source>
        <dbReference type="SAM" id="SignalP"/>
    </source>
</evidence>
<evidence type="ECO:0000313" key="3">
    <source>
        <dbReference type="Proteomes" id="UP000248584"/>
    </source>
</evidence>
<accession>A0ABX5PX08</accession>
<organism evidence="2 3">
    <name type="scientific">Nonlabens dokdonensis</name>
    <dbReference type="NCBI Taxonomy" id="328515"/>
    <lineage>
        <taxon>Bacteria</taxon>
        <taxon>Pseudomonadati</taxon>
        <taxon>Bacteroidota</taxon>
        <taxon>Flavobacteriia</taxon>
        <taxon>Flavobacteriales</taxon>
        <taxon>Flavobacteriaceae</taxon>
        <taxon>Nonlabens</taxon>
    </lineage>
</organism>
<gene>
    <name evidence="2" type="ORF">LX97_01980</name>
</gene>
<dbReference type="Proteomes" id="UP000248584">
    <property type="component" value="Unassembled WGS sequence"/>
</dbReference>
<reference evidence="2 3" key="1">
    <citation type="submission" date="2018-06" db="EMBL/GenBank/DDBJ databases">
        <title>Genomic Encyclopedia of Archaeal and Bacterial Type Strains, Phase II (KMG-II): from individual species to whole genera.</title>
        <authorList>
            <person name="Goeker M."/>
        </authorList>
    </citation>
    <scope>NUCLEOTIDE SEQUENCE [LARGE SCALE GENOMIC DNA]</scope>
    <source>
        <strain evidence="2 3">DSM 17205</strain>
    </source>
</reference>
<sequence>MKKILLILLLSTAYNATAQNLHLYGGADYTEYLGCLDCSRFDSKSIWNAFGDYGSSFSNTSIWNDYNNYGDPNKKLSPWNEITNTPPKILDDKGKFLGYLTANTSLKERSLTRLATELVKNYKVIPKDLGKWYKKLITDYSKL</sequence>
<feature type="signal peptide" evidence="1">
    <location>
        <begin position="1"/>
        <end position="18"/>
    </location>
</feature>
<proteinExistence type="predicted"/>
<keyword evidence="1" id="KW-0732">Signal</keyword>
<evidence type="ECO:0008006" key="4">
    <source>
        <dbReference type="Google" id="ProtNLM"/>
    </source>
</evidence>
<evidence type="ECO:0000313" key="2">
    <source>
        <dbReference type="EMBL" id="PZX39626.1"/>
    </source>
</evidence>
<keyword evidence="3" id="KW-1185">Reference proteome</keyword>
<feature type="chain" id="PRO_5045815489" description="Glycyl-tRNA synthetase subunit alpha" evidence="1">
    <location>
        <begin position="19"/>
        <end position="143"/>
    </location>
</feature>
<dbReference type="EMBL" id="QKZR01000003">
    <property type="protein sequence ID" value="PZX39626.1"/>
    <property type="molecule type" value="Genomic_DNA"/>
</dbReference>
<dbReference type="RefSeq" id="WP_015363339.1">
    <property type="nucleotide sequence ID" value="NZ_QKZR01000003.1"/>
</dbReference>
<protein>
    <recommendedName>
        <fullName evidence="4">Glycyl-tRNA synthetase subunit alpha</fullName>
    </recommendedName>
</protein>